<organism evidence="14 15">
    <name type="scientific">Heracleum sosnowskyi</name>
    <dbReference type="NCBI Taxonomy" id="360622"/>
    <lineage>
        <taxon>Eukaryota</taxon>
        <taxon>Viridiplantae</taxon>
        <taxon>Streptophyta</taxon>
        <taxon>Embryophyta</taxon>
        <taxon>Tracheophyta</taxon>
        <taxon>Spermatophyta</taxon>
        <taxon>Magnoliopsida</taxon>
        <taxon>eudicotyledons</taxon>
        <taxon>Gunneridae</taxon>
        <taxon>Pentapetalae</taxon>
        <taxon>asterids</taxon>
        <taxon>campanulids</taxon>
        <taxon>Apiales</taxon>
        <taxon>Apiaceae</taxon>
        <taxon>Apioideae</taxon>
        <taxon>apioid superclade</taxon>
        <taxon>Tordylieae</taxon>
        <taxon>Tordyliinae</taxon>
        <taxon>Heracleum</taxon>
    </lineage>
</organism>
<keyword evidence="15" id="KW-1185">Reference proteome</keyword>
<keyword evidence="5" id="KW-0862">Zinc</keyword>
<comment type="caution">
    <text evidence="14">The sequence shown here is derived from an EMBL/GenBank/DDBJ whole genome shotgun (WGS) entry which is preliminary data.</text>
</comment>
<keyword evidence="10" id="KW-0539">Nucleus</keyword>
<dbReference type="SMART" id="SM00401">
    <property type="entry name" value="ZnF_GATA"/>
    <property type="match status" value="2"/>
</dbReference>
<evidence type="ECO:0000256" key="10">
    <source>
        <dbReference type="ARBA" id="ARBA00023242"/>
    </source>
</evidence>
<keyword evidence="3" id="KW-0479">Metal-binding</keyword>
<dbReference type="Pfam" id="PF00320">
    <property type="entry name" value="GATA"/>
    <property type="match status" value="2"/>
</dbReference>
<dbReference type="GO" id="GO:0030154">
    <property type="term" value="P:cell differentiation"/>
    <property type="evidence" value="ECO:0007669"/>
    <property type="project" value="TreeGrafter"/>
</dbReference>
<dbReference type="SUPFAM" id="SSF57716">
    <property type="entry name" value="Glucocorticoid receptor-like (DNA-binding domain)"/>
    <property type="match status" value="2"/>
</dbReference>
<dbReference type="GO" id="GO:0008270">
    <property type="term" value="F:zinc ion binding"/>
    <property type="evidence" value="ECO:0007669"/>
    <property type="project" value="UniProtKB-KW"/>
</dbReference>
<dbReference type="GO" id="GO:0006355">
    <property type="term" value="P:regulation of DNA-templated transcription"/>
    <property type="evidence" value="ECO:0007669"/>
    <property type="project" value="InterPro"/>
</dbReference>
<gene>
    <name evidence="14" type="ORF">POM88_029791</name>
</gene>
<protein>
    <submittedName>
        <fullName evidence="14">GATA-type domain-containing protein</fullName>
    </submittedName>
</protein>
<comment type="subcellular location">
    <subcellularLocation>
        <location evidence="1">Nucleus</location>
    </subcellularLocation>
</comment>
<evidence type="ECO:0000313" key="15">
    <source>
        <dbReference type="Proteomes" id="UP001237642"/>
    </source>
</evidence>
<dbReference type="Gene3D" id="3.30.50.10">
    <property type="entry name" value="Erythroid Transcription Factor GATA-1, subunit A"/>
    <property type="match status" value="2"/>
</dbReference>
<keyword evidence="6" id="KW-0805">Transcription regulation</keyword>
<accession>A0AAD8HVC8</accession>
<evidence type="ECO:0000256" key="4">
    <source>
        <dbReference type="ARBA" id="ARBA00022771"/>
    </source>
</evidence>
<evidence type="ECO:0000256" key="3">
    <source>
        <dbReference type="ARBA" id="ARBA00022723"/>
    </source>
</evidence>
<dbReference type="CDD" id="cd00202">
    <property type="entry name" value="ZnF_GATA"/>
    <property type="match status" value="2"/>
</dbReference>
<dbReference type="GO" id="GO:0005634">
    <property type="term" value="C:nucleus"/>
    <property type="evidence" value="ECO:0007669"/>
    <property type="project" value="UniProtKB-SubCell"/>
</dbReference>
<feature type="domain" description="GATA-type" evidence="13">
    <location>
        <begin position="290"/>
        <end position="327"/>
    </location>
</feature>
<reference evidence="14" key="2">
    <citation type="submission" date="2023-05" db="EMBL/GenBank/DDBJ databases">
        <authorList>
            <person name="Schelkunov M.I."/>
        </authorList>
    </citation>
    <scope>NUCLEOTIDE SEQUENCE</scope>
    <source>
        <strain evidence="14">Hsosn_3</strain>
        <tissue evidence="14">Leaf</tissue>
    </source>
</reference>
<dbReference type="AlphaFoldDB" id="A0AAD8HVC8"/>
<keyword evidence="7" id="KW-0238">DNA-binding</keyword>
<evidence type="ECO:0000256" key="6">
    <source>
        <dbReference type="ARBA" id="ARBA00023015"/>
    </source>
</evidence>
<evidence type="ECO:0000256" key="9">
    <source>
        <dbReference type="ARBA" id="ARBA00023163"/>
    </source>
</evidence>
<evidence type="ECO:0000256" key="2">
    <source>
        <dbReference type="ARBA" id="ARBA00005694"/>
    </source>
</evidence>
<evidence type="ECO:0000256" key="8">
    <source>
        <dbReference type="ARBA" id="ARBA00023159"/>
    </source>
</evidence>
<proteinExistence type="inferred from homology"/>
<dbReference type="InterPro" id="IPR013088">
    <property type="entry name" value="Znf_NHR/GATA"/>
</dbReference>
<dbReference type="Proteomes" id="UP001237642">
    <property type="component" value="Unassembled WGS sequence"/>
</dbReference>
<dbReference type="InterPro" id="IPR000679">
    <property type="entry name" value="Znf_GATA"/>
</dbReference>
<comment type="function">
    <text evidence="11">Transcriptional activator that specifically binds 5'-GATA-3' or 5'-GAT-3' motifs within gene promoters. May be involved in the regulation of some light-responsive genes.</text>
</comment>
<evidence type="ECO:0000313" key="14">
    <source>
        <dbReference type="EMBL" id="KAK1373598.1"/>
    </source>
</evidence>
<evidence type="ECO:0000256" key="12">
    <source>
        <dbReference type="PROSITE-ProRule" id="PRU00094"/>
    </source>
</evidence>
<dbReference type="PANTHER" id="PTHR45658">
    <property type="entry name" value="GATA TRANSCRIPTION FACTOR"/>
    <property type="match status" value="1"/>
</dbReference>
<dbReference type="PROSITE" id="PS50114">
    <property type="entry name" value="GATA_ZN_FINGER_2"/>
    <property type="match status" value="2"/>
</dbReference>
<keyword evidence="8" id="KW-0010">Activator</keyword>
<evidence type="ECO:0000256" key="5">
    <source>
        <dbReference type="ARBA" id="ARBA00022833"/>
    </source>
</evidence>
<keyword evidence="4 12" id="KW-0863">Zinc-finger</keyword>
<reference evidence="14" key="1">
    <citation type="submission" date="2023-02" db="EMBL/GenBank/DDBJ databases">
        <title>Genome of toxic invasive species Heracleum sosnowskyi carries increased number of genes despite the absence of recent whole-genome duplications.</title>
        <authorList>
            <person name="Schelkunov M."/>
            <person name="Shtratnikova V."/>
            <person name="Makarenko M."/>
            <person name="Klepikova A."/>
            <person name="Omelchenko D."/>
            <person name="Novikova G."/>
            <person name="Obukhova E."/>
            <person name="Bogdanov V."/>
            <person name="Penin A."/>
            <person name="Logacheva M."/>
        </authorList>
    </citation>
    <scope>NUCLEOTIDE SEQUENCE</scope>
    <source>
        <strain evidence="14">Hsosn_3</strain>
        <tissue evidence="14">Leaf</tissue>
    </source>
</reference>
<name>A0AAD8HVC8_9APIA</name>
<sequence length="391" mass="43900">MKFSPGFPSMSGAGGYWDRFINGDDSFHNIINVLDFPLESVEEDKGAAENWEPQFQSLELLNSEIFQGLAPVLNSVNAEDTHNNLVQNDADRKQLPVTEISSTHVPLDSFNPTNPSLFQTPSPNYVMESSSSCSAGKNLPTCPELPVPVKTRTKIPRRSTISRWHLISPLFKKTSNSKSKKKIKKLSQLPNEYKLSEGCYHQHMPSKKCMQCQAVKTPQWRDGPMGPKTLCNACGVRYRSGRLLRKTHPIESQDPGRNGRMNTRNIEKKIKELPGLSNDSEPVGVASHQHGQAKRCAHCQVVNTPQWRDGPMGPRTLCNACGVRYRMGRLLPEYRPAASPTFVPSLHSNRHSEVIKMREKPIPDIIKPEMDPAMSQPPETVPMSNNIYNYM</sequence>
<dbReference type="InterPro" id="IPR051140">
    <property type="entry name" value="GATA_TF"/>
</dbReference>
<evidence type="ECO:0000256" key="7">
    <source>
        <dbReference type="ARBA" id="ARBA00023125"/>
    </source>
</evidence>
<dbReference type="PANTHER" id="PTHR45658:SF18">
    <property type="entry name" value="PROTEIN GAT2"/>
    <property type="match status" value="1"/>
</dbReference>
<comment type="similarity">
    <text evidence="2">Belongs to the type IV zinc-finger family. Class A subfamily.</text>
</comment>
<feature type="domain" description="GATA-type" evidence="13">
    <location>
        <begin position="203"/>
        <end position="245"/>
    </location>
</feature>
<evidence type="ECO:0000256" key="11">
    <source>
        <dbReference type="ARBA" id="ARBA00055020"/>
    </source>
</evidence>
<dbReference type="EMBL" id="JAUIZM010000007">
    <property type="protein sequence ID" value="KAK1373598.1"/>
    <property type="molecule type" value="Genomic_DNA"/>
</dbReference>
<keyword evidence="9" id="KW-0804">Transcription</keyword>
<evidence type="ECO:0000256" key="1">
    <source>
        <dbReference type="ARBA" id="ARBA00004123"/>
    </source>
</evidence>
<dbReference type="GO" id="GO:0043565">
    <property type="term" value="F:sequence-specific DNA binding"/>
    <property type="evidence" value="ECO:0007669"/>
    <property type="project" value="InterPro"/>
</dbReference>
<evidence type="ECO:0000259" key="13">
    <source>
        <dbReference type="PROSITE" id="PS50114"/>
    </source>
</evidence>
<dbReference type="FunFam" id="3.30.50.10:FF:000025">
    <property type="entry name" value="GATA transcription factor"/>
    <property type="match status" value="1"/>
</dbReference>